<sequence length="153" mass="17575">MENHLKSQIAKIVLLLLVLLFIPLVPASIRPCYLFFLLNILILALGVEAGFLQMISDPHDEKNITTSIATPLTIADMLDCAFHEGTLHPLKDSDGEDGDEEEEEEEEKWEDIGELSTQELFTKCEAFIGNFYKQLRTQREQSWRKKIHDLRAF</sequence>
<keyword evidence="2" id="KW-0472">Membrane</keyword>
<proteinExistence type="predicted"/>
<dbReference type="Gramene" id="Ma01_t17100.1">
    <property type="protein sequence ID" value="Ma01_p17100.1"/>
    <property type="gene ID" value="Ma01_g17100"/>
</dbReference>
<dbReference type="PANTHER" id="PTHR36887">
    <property type="entry name" value="OS01G0532300 PROTEIN"/>
    <property type="match status" value="1"/>
</dbReference>
<dbReference type="PANTHER" id="PTHR36887:SF1">
    <property type="entry name" value="OS01G0532300 PROTEIN"/>
    <property type="match status" value="1"/>
</dbReference>
<dbReference type="OrthoDB" id="781483at2759"/>
<accession>A0A804HV26</accession>
<dbReference type="InParanoid" id="A0A804HV26"/>
<dbReference type="Proteomes" id="UP000012960">
    <property type="component" value="Unplaced"/>
</dbReference>
<dbReference type="KEGG" id="mus:103997913"/>
<dbReference type="EnsemblPlants" id="Ma01_t17100.1">
    <property type="protein sequence ID" value="Ma01_p17100.1"/>
    <property type="gene ID" value="Ma01_g17100"/>
</dbReference>
<evidence type="ECO:0000256" key="1">
    <source>
        <dbReference type="SAM" id="MobiDB-lite"/>
    </source>
</evidence>
<feature type="compositionally biased region" description="Acidic residues" evidence="1">
    <location>
        <begin position="94"/>
        <end position="112"/>
    </location>
</feature>
<dbReference type="EMBL" id="HG996466">
    <property type="protein sequence ID" value="CAG1859778.1"/>
    <property type="molecule type" value="Genomic_DNA"/>
</dbReference>
<evidence type="ECO:0000313" key="3">
    <source>
        <dbReference type="EMBL" id="CAG1859778.1"/>
    </source>
</evidence>
<dbReference type="OMA" id="CAFHEGT"/>
<dbReference type="InterPro" id="IPR008480">
    <property type="entry name" value="DUF761_pln"/>
</dbReference>
<dbReference type="FunCoup" id="A0A804HV26">
    <property type="interactions" value="6"/>
</dbReference>
<evidence type="ECO:0000256" key="2">
    <source>
        <dbReference type="SAM" id="Phobius"/>
    </source>
</evidence>
<keyword evidence="2" id="KW-1133">Transmembrane helix</keyword>
<organism evidence="4 5">
    <name type="scientific">Musa acuminata subsp. malaccensis</name>
    <name type="common">Wild banana</name>
    <name type="synonym">Musa malaccensis</name>
    <dbReference type="NCBI Taxonomy" id="214687"/>
    <lineage>
        <taxon>Eukaryota</taxon>
        <taxon>Viridiplantae</taxon>
        <taxon>Streptophyta</taxon>
        <taxon>Embryophyta</taxon>
        <taxon>Tracheophyta</taxon>
        <taxon>Spermatophyta</taxon>
        <taxon>Magnoliopsida</taxon>
        <taxon>Liliopsida</taxon>
        <taxon>Zingiberales</taxon>
        <taxon>Musaceae</taxon>
        <taxon>Musa</taxon>
    </lineage>
</organism>
<reference evidence="4" key="2">
    <citation type="submission" date="2021-05" db="UniProtKB">
        <authorList>
            <consortium name="EnsemblPlants"/>
        </authorList>
    </citation>
    <scope>IDENTIFICATION</scope>
    <source>
        <strain evidence="4">subsp. malaccensis</strain>
    </source>
</reference>
<feature type="transmembrane region" description="Helical" evidence="2">
    <location>
        <begin position="12"/>
        <end position="29"/>
    </location>
</feature>
<protein>
    <submittedName>
        <fullName evidence="3">(wild Malaysian banana) hypothetical protein</fullName>
    </submittedName>
</protein>
<gene>
    <name evidence="3" type="ORF">GSMUA_300730.1</name>
</gene>
<keyword evidence="2" id="KW-0812">Transmembrane</keyword>
<feature type="transmembrane region" description="Helical" evidence="2">
    <location>
        <begin position="35"/>
        <end position="55"/>
    </location>
</feature>
<evidence type="ECO:0000313" key="4">
    <source>
        <dbReference type="EnsemblPlants" id="Ma01_p17100.1"/>
    </source>
</evidence>
<reference evidence="3" key="1">
    <citation type="submission" date="2021-03" db="EMBL/GenBank/DDBJ databases">
        <authorList>
            <consortium name="Genoscope - CEA"/>
            <person name="William W."/>
        </authorList>
    </citation>
    <scope>NUCLEOTIDE SEQUENCE</scope>
    <source>
        <strain evidence="3">Doubled-haploid Pahang</strain>
    </source>
</reference>
<feature type="region of interest" description="Disordered" evidence="1">
    <location>
        <begin position="87"/>
        <end position="112"/>
    </location>
</feature>
<dbReference type="AlphaFoldDB" id="A0A804HV26"/>
<keyword evidence="5" id="KW-1185">Reference proteome</keyword>
<evidence type="ECO:0000313" key="5">
    <source>
        <dbReference type="Proteomes" id="UP000012960"/>
    </source>
</evidence>
<name>A0A804HV26_MUSAM</name>
<dbReference type="Pfam" id="PF05553">
    <property type="entry name" value="DUF761"/>
    <property type="match status" value="1"/>
</dbReference>